<evidence type="ECO:0000259" key="1">
    <source>
        <dbReference type="Pfam" id="PF01814"/>
    </source>
</evidence>
<evidence type="ECO:0000313" key="3">
    <source>
        <dbReference type="Proteomes" id="UP000193409"/>
    </source>
</evidence>
<evidence type="ECO:0000313" key="2">
    <source>
        <dbReference type="EMBL" id="SLN34975.1"/>
    </source>
</evidence>
<proteinExistence type="predicted"/>
<feature type="domain" description="Hemerythrin-like" evidence="1">
    <location>
        <begin position="38"/>
        <end position="181"/>
    </location>
</feature>
<sequence>MTQYSIHTRSGLPDEWQLLLRAHPRDSWPDHPNFARSIRNWMGAHQMFRDLGALTEDDTRSVAAGEMELARFAGRLSHFGGLLVANLHGHHGWEDRSFFPELSPADPRFDAGLETLESDHLVLDETLERFTRRANRVVQLAQLDEAQSLEEARHLQDDAAAITRFLARHLADEEDLVVPILLHHGLRS</sequence>
<dbReference type="AlphaFoldDB" id="A0A1Y5SAB4"/>
<dbReference type="OrthoDB" id="6077989at2"/>
<dbReference type="EMBL" id="FWFQ01000009">
    <property type="protein sequence ID" value="SLN34975.1"/>
    <property type="molecule type" value="Genomic_DNA"/>
</dbReference>
<protein>
    <recommendedName>
        <fullName evidence="1">Hemerythrin-like domain-containing protein</fullName>
    </recommendedName>
</protein>
<dbReference type="Pfam" id="PF01814">
    <property type="entry name" value="Hemerythrin"/>
    <property type="match status" value="1"/>
</dbReference>
<accession>A0A1Y5SAB4</accession>
<dbReference type="RefSeq" id="WP_085868227.1">
    <property type="nucleotide sequence ID" value="NZ_FWFQ01000009.1"/>
</dbReference>
<reference evidence="2 3" key="1">
    <citation type="submission" date="2017-03" db="EMBL/GenBank/DDBJ databases">
        <authorList>
            <person name="Afonso C.L."/>
            <person name="Miller P.J."/>
            <person name="Scott M.A."/>
            <person name="Spackman E."/>
            <person name="Goraichik I."/>
            <person name="Dimitrov K.M."/>
            <person name="Suarez D.L."/>
            <person name="Swayne D.E."/>
        </authorList>
    </citation>
    <scope>NUCLEOTIDE SEQUENCE [LARGE SCALE GENOMIC DNA]</scope>
    <source>
        <strain evidence="2 3">CECT 7680</strain>
    </source>
</reference>
<organism evidence="2 3">
    <name type="scientific">Pseudoruegeria aquimaris</name>
    <dbReference type="NCBI Taxonomy" id="393663"/>
    <lineage>
        <taxon>Bacteria</taxon>
        <taxon>Pseudomonadati</taxon>
        <taxon>Pseudomonadota</taxon>
        <taxon>Alphaproteobacteria</taxon>
        <taxon>Rhodobacterales</taxon>
        <taxon>Roseobacteraceae</taxon>
        <taxon>Pseudoruegeria</taxon>
    </lineage>
</organism>
<dbReference type="Proteomes" id="UP000193409">
    <property type="component" value="Unassembled WGS sequence"/>
</dbReference>
<dbReference type="Gene3D" id="1.20.120.520">
    <property type="entry name" value="nmb1532 protein domain like"/>
    <property type="match status" value="1"/>
</dbReference>
<dbReference type="InterPro" id="IPR012312">
    <property type="entry name" value="Hemerythrin-like"/>
</dbReference>
<name>A0A1Y5SAB4_9RHOB</name>
<keyword evidence="3" id="KW-1185">Reference proteome</keyword>
<gene>
    <name evidence="2" type="ORF">PSA7680_01656</name>
</gene>